<feature type="region of interest" description="Disordered" evidence="1">
    <location>
        <begin position="38"/>
        <end position="64"/>
    </location>
</feature>
<evidence type="ECO:0000256" key="1">
    <source>
        <dbReference type="SAM" id="MobiDB-lite"/>
    </source>
</evidence>
<feature type="chain" id="PRO_5041302961" evidence="2">
    <location>
        <begin position="19"/>
        <end position="188"/>
    </location>
</feature>
<keyword evidence="2" id="KW-0732">Signal</keyword>
<accession>A0AA40KBC5</accession>
<comment type="caution">
    <text evidence="3">The sequence shown here is derived from an EMBL/GenBank/DDBJ whole genome shotgun (WGS) entry which is preliminary data.</text>
</comment>
<dbReference type="Proteomes" id="UP001172155">
    <property type="component" value="Unassembled WGS sequence"/>
</dbReference>
<dbReference type="AlphaFoldDB" id="A0AA40KBC5"/>
<name>A0AA40KBC5_9PEZI</name>
<evidence type="ECO:0000313" key="4">
    <source>
        <dbReference type="Proteomes" id="UP001172155"/>
    </source>
</evidence>
<evidence type="ECO:0000313" key="3">
    <source>
        <dbReference type="EMBL" id="KAK0752923.1"/>
    </source>
</evidence>
<feature type="signal peptide" evidence="2">
    <location>
        <begin position="1"/>
        <end position="18"/>
    </location>
</feature>
<sequence length="188" mass="20576">MAFFFFFFFPAVGGVGNGRPQGTRSSVDRVSPFAEETGNSDQWASMEKGGNGNVNGRNWEEEKGEGQLQLGRDGAMPWQQQPSFEAFMLLAWLYFILAGRRGGGQLFDARTLFPPSSRVEFDIDGRLLVGVEVEWRARSRGDGERWISVRVRAPVLGSGRPLDLPLQEPLRPGAKGGTGGAGPEGERT</sequence>
<feature type="region of interest" description="Disordered" evidence="1">
    <location>
        <begin position="160"/>
        <end position="188"/>
    </location>
</feature>
<organism evidence="3 4">
    <name type="scientific">Schizothecium vesticola</name>
    <dbReference type="NCBI Taxonomy" id="314040"/>
    <lineage>
        <taxon>Eukaryota</taxon>
        <taxon>Fungi</taxon>
        <taxon>Dikarya</taxon>
        <taxon>Ascomycota</taxon>
        <taxon>Pezizomycotina</taxon>
        <taxon>Sordariomycetes</taxon>
        <taxon>Sordariomycetidae</taxon>
        <taxon>Sordariales</taxon>
        <taxon>Schizotheciaceae</taxon>
        <taxon>Schizothecium</taxon>
    </lineage>
</organism>
<feature type="compositionally biased region" description="Gly residues" evidence="1">
    <location>
        <begin position="174"/>
        <end position="188"/>
    </location>
</feature>
<dbReference type="EMBL" id="JAUKUD010000001">
    <property type="protein sequence ID" value="KAK0752923.1"/>
    <property type="molecule type" value="Genomic_DNA"/>
</dbReference>
<protein>
    <submittedName>
        <fullName evidence="3">Uncharacterized protein</fullName>
    </submittedName>
</protein>
<reference evidence="3" key="1">
    <citation type="submission" date="2023-06" db="EMBL/GenBank/DDBJ databases">
        <title>Genome-scale phylogeny and comparative genomics of the fungal order Sordariales.</title>
        <authorList>
            <consortium name="Lawrence Berkeley National Laboratory"/>
            <person name="Hensen N."/>
            <person name="Bonometti L."/>
            <person name="Westerberg I."/>
            <person name="Brannstrom I.O."/>
            <person name="Guillou S."/>
            <person name="Cros-Aarteil S."/>
            <person name="Calhoun S."/>
            <person name="Haridas S."/>
            <person name="Kuo A."/>
            <person name="Mondo S."/>
            <person name="Pangilinan J."/>
            <person name="Riley R."/>
            <person name="LaButti K."/>
            <person name="Andreopoulos B."/>
            <person name="Lipzen A."/>
            <person name="Chen C."/>
            <person name="Yanf M."/>
            <person name="Daum C."/>
            <person name="Ng V."/>
            <person name="Clum A."/>
            <person name="Steindorff A."/>
            <person name="Ohm R."/>
            <person name="Martin F."/>
            <person name="Silar P."/>
            <person name="Natvig D."/>
            <person name="Lalanne C."/>
            <person name="Gautier V."/>
            <person name="Ament-velasquez S.L."/>
            <person name="Kruys A."/>
            <person name="Hutchinson M.I."/>
            <person name="Powell A.J."/>
            <person name="Barry K."/>
            <person name="Miller A.N."/>
            <person name="Grigoriev I.V."/>
            <person name="Debuchy R."/>
            <person name="Gladieux P."/>
            <person name="Thoren M.H."/>
            <person name="Johannesson H."/>
        </authorList>
    </citation>
    <scope>NUCLEOTIDE SEQUENCE</scope>
    <source>
        <strain evidence="3">SMH3187-1</strain>
    </source>
</reference>
<evidence type="ECO:0000256" key="2">
    <source>
        <dbReference type="SAM" id="SignalP"/>
    </source>
</evidence>
<proteinExistence type="predicted"/>
<keyword evidence="4" id="KW-1185">Reference proteome</keyword>
<gene>
    <name evidence="3" type="ORF">B0T18DRAFT_3980</name>
</gene>